<dbReference type="InterPro" id="IPR004532">
    <property type="entry name" value="Phe-tRNA-ligase_IIc_bsu_bact"/>
</dbReference>
<evidence type="ECO:0000256" key="8">
    <source>
        <dbReference type="ARBA" id="ARBA00022741"/>
    </source>
</evidence>
<dbReference type="SMART" id="SM00896">
    <property type="entry name" value="FDX-ACB"/>
    <property type="match status" value="1"/>
</dbReference>
<dbReference type="GO" id="GO:0009328">
    <property type="term" value="C:phenylalanine-tRNA ligase complex"/>
    <property type="evidence" value="ECO:0007669"/>
    <property type="project" value="TreeGrafter"/>
</dbReference>
<evidence type="ECO:0000256" key="4">
    <source>
        <dbReference type="ARBA" id="ARBA00022490"/>
    </source>
</evidence>
<evidence type="ECO:0000256" key="10">
    <source>
        <dbReference type="ARBA" id="ARBA00022842"/>
    </source>
</evidence>
<dbReference type="GO" id="GO:0016740">
    <property type="term" value="F:transferase activity"/>
    <property type="evidence" value="ECO:0007669"/>
    <property type="project" value="UniProtKB-ARBA"/>
</dbReference>
<dbReference type="InterPro" id="IPR036690">
    <property type="entry name" value="Fdx_antiC-bd_sf"/>
</dbReference>
<feature type="binding site" evidence="15">
    <location>
        <position position="476"/>
    </location>
    <ligand>
        <name>Mg(2+)</name>
        <dbReference type="ChEBI" id="CHEBI:18420"/>
        <note>shared with alpha subunit</note>
    </ligand>
</feature>
<evidence type="ECO:0000256" key="3">
    <source>
        <dbReference type="ARBA" id="ARBA00011209"/>
    </source>
</evidence>
<evidence type="ECO:0000259" key="17">
    <source>
        <dbReference type="PROSITE" id="PS50886"/>
    </source>
</evidence>
<evidence type="ECO:0000256" key="11">
    <source>
        <dbReference type="ARBA" id="ARBA00022884"/>
    </source>
</evidence>
<feature type="binding site" evidence="15">
    <location>
        <position position="475"/>
    </location>
    <ligand>
        <name>Mg(2+)</name>
        <dbReference type="ChEBI" id="CHEBI:18420"/>
        <note>shared with alpha subunit</note>
    </ligand>
</feature>
<feature type="binding site" evidence="15">
    <location>
        <position position="472"/>
    </location>
    <ligand>
        <name>Mg(2+)</name>
        <dbReference type="ChEBI" id="CHEBI:18420"/>
        <note>shared with alpha subunit</note>
    </ligand>
</feature>
<dbReference type="InterPro" id="IPR005121">
    <property type="entry name" value="Fdx_antiC-bd"/>
</dbReference>
<dbReference type="GO" id="GO:0006432">
    <property type="term" value="P:phenylalanyl-tRNA aminoacylation"/>
    <property type="evidence" value="ECO:0007669"/>
    <property type="project" value="UniProtKB-UniRule"/>
</dbReference>
<dbReference type="CDD" id="cd02796">
    <property type="entry name" value="tRNA_bind_bactPheRS"/>
    <property type="match status" value="1"/>
</dbReference>
<evidence type="ECO:0000313" key="21">
    <source>
        <dbReference type="Proteomes" id="UP000886878"/>
    </source>
</evidence>
<dbReference type="InterPro" id="IPR005147">
    <property type="entry name" value="tRNA_synthase_B5-dom"/>
</dbReference>
<dbReference type="EMBL" id="DXGK01000125">
    <property type="protein sequence ID" value="HIW70887.1"/>
    <property type="molecule type" value="Genomic_DNA"/>
</dbReference>
<dbReference type="Gene3D" id="3.30.56.10">
    <property type="match status" value="2"/>
</dbReference>
<dbReference type="SUPFAM" id="SSF55681">
    <property type="entry name" value="Class II aaRS and biotin synthetases"/>
    <property type="match status" value="1"/>
</dbReference>
<comment type="caution">
    <text evidence="20">The sequence shown here is derived from an EMBL/GenBank/DDBJ whole genome shotgun (WGS) entry which is preliminary data.</text>
</comment>
<dbReference type="FunFam" id="3.50.40.10:FF:000001">
    <property type="entry name" value="Phenylalanine--tRNA ligase beta subunit"/>
    <property type="match status" value="1"/>
</dbReference>
<dbReference type="PROSITE" id="PS50886">
    <property type="entry name" value="TRBD"/>
    <property type="match status" value="1"/>
</dbReference>
<keyword evidence="9 15" id="KW-0067">ATP-binding</keyword>
<dbReference type="Gene3D" id="2.40.50.140">
    <property type="entry name" value="Nucleic acid-binding proteins"/>
    <property type="match status" value="1"/>
</dbReference>
<dbReference type="Pfam" id="PF03483">
    <property type="entry name" value="B3_4"/>
    <property type="match status" value="1"/>
</dbReference>
<feature type="domain" description="FDX-ACB" evidence="18">
    <location>
        <begin position="715"/>
        <end position="808"/>
    </location>
</feature>
<dbReference type="SUPFAM" id="SSF54991">
    <property type="entry name" value="Anticodon-binding domain of PheRS"/>
    <property type="match status" value="1"/>
</dbReference>
<dbReference type="NCBIfam" id="NF045760">
    <property type="entry name" value="YtpR"/>
    <property type="match status" value="1"/>
</dbReference>
<evidence type="ECO:0000256" key="7">
    <source>
        <dbReference type="ARBA" id="ARBA00022723"/>
    </source>
</evidence>
<feature type="domain" description="B5" evidence="19">
    <location>
        <begin position="412"/>
        <end position="488"/>
    </location>
</feature>
<dbReference type="Proteomes" id="UP000886878">
    <property type="component" value="Unassembled WGS sequence"/>
</dbReference>
<dbReference type="Pfam" id="PF03147">
    <property type="entry name" value="FDX-ACB"/>
    <property type="match status" value="1"/>
</dbReference>
<dbReference type="InterPro" id="IPR002547">
    <property type="entry name" value="tRNA-bd_dom"/>
</dbReference>
<dbReference type="FunFam" id="3.30.930.10:FF:000022">
    <property type="entry name" value="Phenylalanine--tRNA ligase beta subunit"/>
    <property type="match status" value="1"/>
</dbReference>
<dbReference type="GO" id="GO:0000049">
    <property type="term" value="F:tRNA binding"/>
    <property type="evidence" value="ECO:0007669"/>
    <property type="project" value="UniProtKB-UniRule"/>
</dbReference>
<dbReference type="HAMAP" id="MF_00283">
    <property type="entry name" value="Phe_tRNA_synth_beta1"/>
    <property type="match status" value="1"/>
</dbReference>
<comment type="catalytic activity">
    <reaction evidence="14 15">
        <text>tRNA(Phe) + L-phenylalanine + ATP = L-phenylalanyl-tRNA(Phe) + AMP + diphosphate + H(+)</text>
        <dbReference type="Rhea" id="RHEA:19413"/>
        <dbReference type="Rhea" id="RHEA-COMP:9668"/>
        <dbReference type="Rhea" id="RHEA-COMP:9699"/>
        <dbReference type="ChEBI" id="CHEBI:15378"/>
        <dbReference type="ChEBI" id="CHEBI:30616"/>
        <dbReference type="ChEBI" id="CHEBI:33019"/>
        <dbReference type="ChEBI" id="CHEBI:58095"/>
        <dbReference type="ChEBI" id="CHEBI:78442"/>
        <dbReference type="ChEBI" id="CHEBI:78531"/>
        <dbReference type="ChEBI" id="CHEBI:456215"/>
        <dbReference type="EC" id="6.1.1.20"/>
    </reaction>
</comment>
<dbReference type="FunFam" id="2.40.50.140:FF:000045">
    <property type="entry name" value="Phenylalanine--tRNA ligase beta subunit"/>
    <property type="match status" value="1"/>
</dbReference>
<dbReference type="Gene3D" id="3.30.930.10">
    <property type="entry name" value="Bira Bifunctional Protein, Domain 2"/>
    <property type="match status" value="1"/>
</dbReference>
<evidence type="ECO:0000256" key="1">
    <source>
        <dbReference type="ARBA" id="ARBA00004496"/>
    </source>
</evidence>
<dbReference type="PROSITE" id="PS51447">
    <property type="entry name" value="FDX_ACB"/>
    <property type="match status" value="1"/>
</dbReference>
<organism evidence="20 21">
    <name type="scientific">Candidatus Limosilactobacillus merdipullorum</name>
    <dbReference type="NCBI Taxonomy" id="2838653"/>
    <lineage>
        <taxon>Bacteria</taxon>
        <taxon>Bacillati</taxon>
        <taxon>Bacillota</taxon>
        <taxon>Bacilli</taxon>
        <taxon>Lactobacillales</taxon>
        <taxon>Lactobacillaceae</taxon>
        <taxon>Limosilactobacillus</taxon>
    </lineage>
</organism>
<keyword evidence="5 16" id="KW-0820">tRNA-binding</keyword>
<evidence type="ECO:0000256" key="15">
    <source>
        <dbReference type="HAMAP-Rule" id="MF_00283"/>
    </source>
</evidence>
<gene>
    <name evidence="15 20" type="primary">pheT</name>
    <name evidence="20" type="ORF">H9876_05935</name>
</gene>
<accession>A0A9D1U408</accession>
<keyword evidence="10 15" id="KW-0460">Magnesium</keyword>
<dbReference type="Gene3D" id="3.50.40.10">
    <property type="entry name" value="Phenylalanyl-trna Synthetase, Chain B, domain 3"/>
    <property type="match status" value="1"/>
</dbReference>
<evidence type="ECO:0000259" key="19">
    <source>
        <dbReference type="PROSITE" id="PS51483"/>
    </source>
</evidence>
<dbReference type="PANTHER" id="PTHR10947">
    <property type="entry name" value="PHENYLALANYL-TRNA SYNTHETASE BETA CHAIN AND LEUCINE-RICH REPEAT-CONTAINING PROTEIN 47"/>
    <property type="match status" value="1"/>
</dbReference>
<evidence type="ECO:0000256" key="2">
    <source>
        <dbReference type="ARBA" id="ARBA00008653"/>
    </source>
</evidence>
<dbReference type="InterPro" id="IPR009061">
    <property type="entry name" value="DNA-bd_dom_put_sf"/>
</dbReference>
<name>A0A9D1U408_9LACO</name>
<evidence type="ECO:0000256" key="6">
    <source>
        <dbReference type="ARBA" id="ARBA00022598"/>
    </source>
</evidence>
<dbReference type="Pfam" id="PF17759">
    <property type="entry name" value="tRNA_synthFbeta"/>
    <property type="match status" value="1"/>
</dbReference>
<dbReference type="SMART" id="SM00874">
    <property type="entry name" value="B5"/>
    <property type="match status" value="1"/>
</dbReference>
<evidence type="ECO:0000256" key="14">
    <source>
        <dbReference type="ARBA" id="ARBA00049255"/>
    </source>
</evidence>
<evidence type="ECO:0000256" key="12">
    <source>
        <dbReference type="ARBA" id="ARBA00022917"/>
    </source>
</evidence>
<dbReference type="SMART" id="SM00873">
    <property type="entry name" value="B3_4"/>
    <property type="match status" value="1"/>
</dbReference>
<keyword evidence="12 15" id="KW-0648">Protein biosynthesis</keyword>
<evidence type="ECO:0000313" key="20">
    <source>
        <dbReference type="EMBL" id="HIW70887.1"/>
    </source>
</evidence>
<dbReference type="FunFam" id="3.30.70.380:FF:000001">
    <property type="entry name" value="Phenylalanine--tRNA ligase beta subunit"/>
    <property type="match status" value="1"/>
</dbReference>
<dbReference type="PANTHER" id="PTHR10947:SF0">
    <property type="entry name" value="PHENYLALANINE--TRNA LIGASE BETA SUBUNIT"/>
    <property type="match status" value="1"/>
</dbReference>
<keyword evidence="6 15" id="KW-0436">Ligase</keyword>
<sequence length="808" mass="89771">MKVSYNWLDQYLDLKANKVDPHDLANKVVLQSVDLNGTYSPSDGLKKIVVGYVKNVQPHPNSDHLHICQVQVSDDETVQIVCGAPNVEAGKKVIVALHGARIADNVKIKRGKIRGEKSDGMLCALQEIGFSEKVAPKDYEEGIWFLPDDAKVGDSVFPYLGMDDFIIDTDLTPNRGDMLSIYGNVNDIAAILKLKKHFTTHDCTEDDSQATSDMVSVNIDDPKMAPAYEMRVIKDVKIADSPLWLQIKLWNAGVRPINNVVDITNYIMLKYGQPLHSFDYDKLPSTEISVQHPAEGTKFTTLDGQERVLKASDIMVVAGQTPIALAGTMGGQGTAVDGQTTTVALESAIFDPVMVRKQAHRLNLHSEASMRFERGVNPETVKTALDEAAYWLQQLSGGKVTRGVVVGQEPDTSSTPITISLKKTNDVLGLKLTMDEVIDIIKRLDFPVDQLSDDQLKVNVPARRWDISIPADLYEEIARLYSYEKIPATLPTMTRTSGGLTKKQRFDAASRLVMQAAGLNQAISYSLLTKKKAMQFTIEPAVEPLILDYPMSTDHVAGRESIVSCLLNDVAYNVARKVENVAFYEIGRVFIPDGNPRPREETHLAGVLTGHLRADNWHVKNKAADFFTMKGIVAQYLENAAVAGKVTYVANHDRPGMHPGRTADIYLDDELIGYVGQVHPTTAAEYKVPETYVFELNEEKIFEADKRNRHYRVISRYPAITRDIALLLPNDIANQQVVDLISQKGGAFLKHIHLFDVYEGLHLPKGMRSMAYTLTFQDNNGTLKEEQVNQAMQKVEDALTNELGAKVR</sequence>
<comment type="similarity">
    <text evidence="2 15">Belongs to the phenylalanyl-tRNA synthetase beta subunit family. Type 1 subfamily.</text>
</comment>
<dbReference type="SUPFAM" id="SSF50249">
    <property type="entry name" value="Nucleic acid-binding proteins"/>
    <property type="match status" value="1"/>
</dbReference>
<dbReference type="SUPFAM" id="SSF56037">
    <property type="entry name" value="PheT/TilS domain"/>
    <property type="match status" value="1"/>
</dbReference>
<keyword evidence="4 15" id="KW-0963">Cytoplasm</keyword>
<dbReference type="GO" id="GO:0000287">
    <property type="term" value="F:magnesium ion binding"/>
    <property type="evidence" value="ECO:0007669"/>
    <property type="project" value="UniProtKB-UniRule"/>
</dbReference>
<dbReference type="InterPro" id="IPR012340">
    <property type="entry name" value="NA-bd_OB-fold"/>
</dbReference>
<dbReference type="InterPro" id="IPR041616">
    <property type="entry name" value="PheRS_beta_core"/>
</dbReference>
<dbReference type="GO" id="GO:0005524">
    <property type="term" value="F:ATP binding"/>
    <property type="evidence" value="ECO:0007669"/>
    <property type="project" value="UniProtKB-UniRule"/>
</dbReference>
<reference evidence="20" key="2">
    <citation type="submission" date="2021-04" db="EMBL/GenBank/DDBJ databases">
        <authorList>
            <person name="Gilroy R."/>
        </authorList>
    </citation>
    <scope>NUCLEOTIDE SEQUENCE</scope>
    <source>
        <strain evidence="20">ChiHejej3B27-2180</strain>
    </source>
</reference>
<dbReference type="GO" id="GO:0004826">
    <property type="term" value="F:phenylalanine-tRNA ligase activity"/>
    <property type="evidence" value="ECO:0007669"/>
    <property type="project" value="UniProtKB-UniRule"/>
</dbReference>
<feature type="domain" description="TRNA-binding" evidence="17">
    <location>
        <begin position="42"/>
        <end position="157"/>
    </location>
</feature>
<dbReference type="EC" id="6.1.1.20" evidence="15"/>
<evidence type="ECO:0000259" key="18">
    <source>
        <dbReference type="PROSITE" id="PS51447"/>
    </source>
</evidence>
<dbReference type="PROSITE" id="PS51483">
    <property type="entry name" value="B5"/>
    <property type="match status" value="1"/>
</dbReference>
<protein>
    <recommendedName>
        <fullName evidence="15">Phenylalanine--tRNA ligase beta subunit</fullName>
        <ecNumber evidence="15">6.1.1.20</ecNumber>
    </recommendedName>
    <alternativeName>
        <fullName evidence="15">Phenylalanyl-tRNA synthetase beta subunit</fullName>
        <shortName evidence="15">PheRS</shortName>
    </alternativeName>
</protein>
<keyword evidence="13 15" id="KW-0030">Aminoacyl-tRNA synthetase</keyword>
<dbReference type="NCBIfam" id="TIGR00472">
    <property type="entry name" value="pheT_bact"/>
    <property type="match status" value="1"/>
</dbReference>
<reference evidence="20" key="1">
    <citation type="journal article" date="2021" name="PeerJ">
        <title>Extensive microbial diversity within the chicken gut microbiome revealed by metagenomics and culture.</title>
        <authorList>
            <person name="Gilroy R."/>
            <person name="Ravi A."/>
            <person name="Getino M."/>
            <person name="Pursley I."/>
            <person name="Horton D.L."/>
            <person name="Alikhan N.F."/>
            <person name="Baker D."/>
            <person name="Gharbi K."/>
            <person name="Hall N."/>
            <person name="Watson M."/>
            <person name="Adriaenssens E.M."/>
            <person name="Foster-Nyarko E."/>
            <person name="Jarju S."/>
            <person name="Secka A."/>
            <person name="Antonio M."/>
            <person name="Oren A."/>
            <person name="Chaudhuri R.R."/>
            <person name="La Ragione R."/>
            <person name="Hildebrand F."/>
            <person name="Pallen M.J."/>
        </authorList>
    </citation>
    <scope>NUCLEOTIDE SEQUENCE</scope>
    <source>
        <strain evidence="20">ChiHejej3B27-2180</strain>
    </source>
</reference>
<dbReference type="GO" id="GO:0140096">
    <property type="term" value="F:catalytic activity, acting on a protein"/>
    <property type="evidence" value="ECO:0007669"/>
    <property type="project" value="UniProtKB-ARBA"/>
</dbReference>
<keyword evidence="8 15" id="KW-0547">Nucleotide-binding</keyword>
<keyword evidence="7 15" id="KW-0479">Metal-binding</keyword>
<dbReference type="InterPro" id="IPR045060">
    <property type="entry name" value="Phe-tRNA-ligase_IIc_bsu"/>
</dbReference>
<keyword evidence="11 16" id="KW-0694">RNA-binding</keyword>
<dbReference type="AlphaFoldDB" id="A0A9D1U408"/>
<comment type="subcellular location">
    <subcellularLocation>
        <location evidence="1 15">Cytoplasm</location>
    </subcellularLocation>
</comment>
<comment type="subunit">
    <text evidence="3 15">Tetramer of two alpha and two beta subunits.</text>
</comment>
<dbReference type="Gene3D" id="3.30.70.380">
    <property type="entry name" value="Ferrodoxin-fold anticodon-binding domain"/>
    <property type="match status" value="1"/>
</dbReference>
<feature type="binding site" evidence="15">
    <location>
        <position position="466"/>
    </location>
    <ligand>
        <name>Mg(2+)</name>
        <dbReference type="ChEBI" id="CHEBI:18420"/>
        <note>shared with alpha subunit</note>
    </ligand>
</feature>
<evidence type="ECO:0000256" key="9">
    <source>
        <dbReference type="ARBA" id="ARBA00022840"/>
    </source>
</evidence>
<dbReference type="Pfam" id="PF01588">
    <property type="entry name" value="tRNA_bind"/>
    <property type="match status" value="1"/>
</dbReference>
<comment type="cofactor">
    <cofactor evidence="15">
        <name>Mg(2+)</name>
        <dbReference type="ChEBI" id="CHEBI:18420"/>
    </cofactor>
    <text evidence="15">Binds 2 magnesium ions per tetramer.</text>
</comment>
<dbReference type="InterPro" id="IPR033714">
    <property type="entry name" value="tRNA_bind_bactPheRS"/>
</dbReference>
<dbReference type="CDD" id="cd00769">
    <property type="entry name" value="PheRS_beta_core"/>
    <property type="match status" value="1"/>
</dbReference>
<evidence type="ECO:0000256" key="13">
    <source>
        <dbReference type="ARBA" id="ARBA00023146"/>
    </source>
</evidence>
<dbReference type="Pfam" id="PF03484">
    <property type="entry name" value="B5"/>
    <property type="match status" value="1"/>
</dbReference>
<dbReference type="InterPro" id="IPR005146">
    <property type="entry name" value="B3/B4_tRNA-bd"/>
</dbReference>
<evidence type="ECO:0000256" key="16">
    <source>
        <dbReference type="PROSITE-ProRule" id="PRU00209"/>
    </source>
</evidence>
<dbReference type="InterPro" id="IPR020825">
    <property type="entry name" value="Phe-tRNA_synthase-like_B3/B4"/>
</dbReference>
<dbReference type="SUPFAM" id="SSF46955">
    <property type="entry name" value="Putative DNA-binding domain"/>
    <property type="match status" value="1"/>
</dbReference>
<dbReference type="InterPro" id="IPR045864">
    <property type="entry name" value="aa-tRNA-synth_II/BPL/LPL"/>
</dbReference>
<proteinExistence type="inferred from homology"/>
<evidence type="ECO:0000256" key="5">
    <source>
        <dbReference type="ARBA" id="ARBA00022555"/>
    </source>
</evidence>